<accession>A0AAV6YC28</accession>
<organism evidence="1 2">
    <name type="scientific">Engystomops pustulosus</name>
    <name type="common">Tungara frog</name>
    <name type="synonym">Physalaemus pustulosus</name>
    <dbReference type="NCBI Taxonomy" id="76066"/>
    <lineage>
        <taxon>Eukaryota</taxon>
        <taxon>Metazoa</taxon>
        <taxon>Chordata</taxon>
        <taxon>Craniata</taxon>
        <taxon>Vertebrata</taxon>
        <taxon>Euteleostomi</taxon>
        <taxon>Amphibia</taxon>
        <taxon>Batrachia</taxon>
        <taxon>Anura</taxon>
        <taxon>Neobatrachia</taxon>
        <taxon>Hyloidea</taxon>
        <taxon>Leptodactylidae</taxon>
        <taxon>Leiuperinae</taxon>
        <taxon>Engystomops</taxon>
    </lineage>
</organism>
<sequence length="93" mass="10237">MDTVTLRKSVPLVPSGRLCIQTLLHLFLFSKSSYSCARYVRWLVYGGVLLTCGFHAGVERLCCESSMEHDAVAPCGVSGRRRRSVAVVFGEQA</sequence>
<gene>
    <name evidence="1" type="ORF">GDO81_018570</name>
</gene>
<dbReference type="Proteomes" id="UP000824782">
    <property type="component" value="Unassembled WGS sequence"/>
</dbReference>
<dbReference type="EMBL" id="WNYA01091103">
    <property type="protein sequence ID" value="KAG8534777.1"/>
    <property type="molecule type" value="Genomic_DNA"/>
</dbReference>
<evidence type="ECO:0000313" key="1">
    <source>
        <dbReference type="EMBL" id="KAG8534777.1"/>
    </source>
</evidence>
<dbReference type="AlphaFoldDB" id="A0AAV6YC28"/>
<keyword evidence="2" id="KW-1185">Reference proteome</keyword>
<proteinExistence type="predicted"/>
<reference evidence="1" key="1">
    <citation type="thesis" date="2020" institute="ProQuest LLC" country="789 East Eisenhower Parkway, Ann Arbor, MI, USA">
        <title>Comparative Genomics and Chromosome Evolution.</title>
        <authorList>
            <person name="Mudd A.B."/>
        </authorList>
    </citation>
    <scope>NUCLEOTIDE SEQUENCE</scope>
    <source>
        <strain evidence="1">237g6f4</strain>
        <tissue evidence="1">Blood</tissue>
    </source>
</reference>
<name>A0AAV6YC28_ENGPU</name>
<protein>
    <submittedName>
        <fullName evidence="1">Uncharacterized protein</fullName>
    </submittedName>
</protein>
<comment type="caution">
    <text evidence="1">The sequence shown here is derived from an EMBL/GenBank/DDBJ whole genome shotgun (WGS) entry which is preliminary data.</text>
</comment>
<evidence type="ECO:0000313" key="2">
    <source>
        <dbReference type="Proteomes" id="UP000824782"/>
    </source>
</evidence>